<evidence type="ECO:0000313" key="2">
    <source>
        <dbReference type="Proteomes" id="UP000251241"/>
    </source>
</evidence>
<dbReference type="EMBL" id="UAUU01000011">
    <property type="protein sequence ID" value="SPZ92673.1"/>
    <property type="molecule type" value="Genomic_DNA"/>
</dbReference>
<organism evidence="1 2">
    <name type="scientific">Sphingobacterium multivorum</name>
    <dbReference type="NCBI Taxonomy" id="28454"/>
    <lineage>
        <taxon>Bacteria</taxon>
        <taxon>Pseudomonadati</taxon>
        <taxon>Bacteroidota</taxon>
        <taxon>Sphingobacteriia</taxon>
        <taxon>Sphingobacteriales</taxon>
        <taxon>Sphingobacteriaceae</taxon>
        <taxon>Sphingobacterium</taxon>
    </lineage>
</organism>
<protein>
    <submittedName>
        <fullName evidence="1">Uncharacterized protein</fullName>
    </submittedName>
</protein>
<accession>A0A2X2JLJ1</accession>
<dbReference type="Proteomes" id="UP000251241">
    <property type="component" value="Unassembled WGS sequence"/>
</dbReference>
<dbReference type="AlphaFoldDB" id="A0A2X2JLJ1"/>
<proteinExistence type="predicted"/>
<name>A0A2X2JLJ1_SPHMU</name>
<sequence length="122" mass="14051">MRSNYAHLILLDLVIYETHRSGYDPVKNVQDFWDKYPLSTIKDYIVVLHPDTVDNEKTKDNPQLSEFSVELLRVLIAYLMIHTTQLDLGKVSISIELHKESIDTSKAISDFFNRVSSSNPNP</sequence>
<reference evidence="1 2" key="1">
    <citation type="submission" date="2018-06" db="EMBL/GenBank/DDBJ databases">
        <authorList>
            <consortium name="Pathogen Informatics"/>
            <person name="Doyle S."/>
        </authorList>
    </citation>
    <scope>NUCLEOTIDE SEQUENCE [LARGE SCALE GENOMIC DNA]</scope>
    <source>
        <strain evidence="1 2">NCTC11343</strain>
    </source>
</reference>
<dbReference type="GeneID" id="97179577"/>
<gene>
    <name evidence="1" type="ORF">NCTC11343_04662</name>
</gene>
<dbReference type="RefSeq" id="WP_112375971.1">
    <property type="nucleotide sequence ID" value="NZ_CP069793.1"/>
</dbReference>
<evidence type="ECO:0000313" key="1">
    <source>
        <dbReference type="EMBL" id="SPZ92673.1"/>
    </source>
</evidence>